<dbReference type="PANTHER" id="PTHR47336">
    <property type="entry name" value="TRANSCRIPTION FACTOR HMS1-RELATED"/>
    <property type="match status" value="1"/>
</dbReference>
<accession>A0AAD7ME89</accession>
<comment type="caution">
    <text evidence="2">The sequence shown here is derived from an EMBL/GenBank/DDBJ whole genome shotgun (WGS) entry which is preliminary data.</text>
</comment>
<gene>
    <name evidence="2" type="ORF">B0H16DRAFT_1811001</name>
</gene>
<dbReference type="SUPFAM" id="SSF47459">
    <property type="entry name" value="HLH, helix-loop-helix DNA-binding domain"/>
    <property type="match status" value="1"/>
</dbReference>
<dbReference type="InterPro" id="IPR036638">
    <property type="entry name" value="HLH_DNA-bd_sf"/>
</dbReference>
<dbReference type="Proteomes" id="UP001215598">
    <property type="component" value="Unassembled WGS sequence"/>
</dbReference>
<dbReference type="GO" id="GO:0046983">
    <property type="term" value="F:protein dimerization activity"/>
    <property type="evidence" value="ECO:0007669"/>
    <property type="project" value="InterPro"/>
</dbReference>
<feature type="region of interest" description="Disordered" evidence="1">
    <location>
        <begin position="339"/>
        <end position="374"/>
    </location>
</feature>
<evidence type="ECO:0008006" key="4">
    <source>
        <dbReference type="Google" id="ProtNLM"/>
    </source>
</evidence>
<dbReference type="EMBL" id="JARKIB010000349">
    <property type="protein sequence ID" value="KAJ7713223.1"/>
    <property type="molecule type" value="Genomic_DNA"/>
</dbReference>
<reference evidence="2" key="1">
    <citation type="submission" date="2023-03" db="EMBL/GenBank/DDBJ databases">
        <title>Massive genome expansion in bonnet fungi (Mycena s.s.) driven by repeated elements and novel gene families across ecological guilds.</title>
        <authorList>
            <consortium name="Lawrence Berkeley National Laboratory"/>
            <person name="Harder C.B."/>
            <person name="Miyauchi S."/>
            <person name="Viragh M."/>
            <person name="Kuo A."/>
            <person name="Thoen E."/>
            <person name="Andreopoulos B."/>
            <person name="Lu D."/>
            <person name="Skrede I."/>
            <person name="Drula E."/>
            <person name="Henrissat B."/>
            <person name="Morin E."/>
            <person name="Kohler A."/>
            <person name="Barry K."/>
            <person name="LaButti K."/>
            <person name="Morin E."/>
            <person name="Salamov A."/>
            <person name="Lipzen A."/>
            <person name="Mereny Z."/>
            <person name="Hegedus B."/>
            <person name="Baldrian P."/>
            <person name="Stursova M."/>
            <person name="Weitz H."/>
            <person name="Taylor A."/>
            <person name="Grigoriev I.V."/>
            <person name="Nagy L.G."/>
            <person name="Martin F."/>
            <person name="Kauserud H."/>
        </authorList>
    </citation>
    <scope>NUCLEOTIDE SEQUENCE</scope>
    <source>
        <strain evidence="2">CBHHK182m</strain>
    </source>
</reference>
<sequence>MGPCLSSLTHLSASSLPALPLLVNRGITTRISGPREAENFSQRHSNVPFTLRAMKGDIAPCLHPSDPLNLLLHNYSQHNMHQTDDDLSPSIGAPPAWNSLSSLWPPEDKMDDIPSSQAWTSAWAWASTPPTFQSLLIHIRGPVPVALVRVRERRQHRLVLPSVDTGYSTSSNNPAAELANCVRKNAGIILAVQIASEPQYHLPAFTAPPAPSYPAPNIAASAFATAPVAPSAPPMPATPSLRQAVPALRVVDRAAAIKAGESFNGGDASDPEDHIDARGFVDGVKIARKRSKANVLGQAVEYIHVLKNRERRLTRELEELKTLLRGLVGGTELLGEWEREWGERDEAGVQDGDEEGESNDEGGGGEGKKRKKAKVAVEAAPKVEVERKPAAAPVVEGEKMKRGRPRKVVPPLRPTACTSVRDVRIISIRQRGIGAKGKEASLPPSCSPPSFPMLSFPSDPLLSRHRRAPAPSSRALHRGCICCMCALHAALVPIPLVFVFALPSPPSCTTPHCRLHLALGSDAAHAHAHAVSYVESPGSSPSPFSPPFPPFPAIPARTVESSADCTKLDSAVQLRVYMPSLNKYDIFQIPV</sequence>
<evidence type="ECO:0000313" key="3">
    <source>
        <dbReference type="Proteomes" id="UP001215598"/>
    </source>
</evidence>
<dbReference type="PANTHER" id="PTHR47336:SF2">
    <property type="entry name" value="TRANSCRIPTION FACTOR HMS1-RELATED"/>
    <property type="match status" value="1"/>
</dbReference>
<evidence type="ECO:0000313" key="2">
    <source>
        <dbReference type="EMBL" id="KAJ7713223.1"/>
    </source>
</evidence>
<name>A0AAD7ME89_9AGAR</name>
<protein>
    <recommendedName>
        <fullName evidence="4">BHLH domain-containing protein</fullName>
    </recommendedName>
</protein>
<proteinExistence type="predicted"/>
<dbReference type="Gene3D" id="4.10.280.10">
    <property type="entry name" value="Helix-loop-helix DNA-binding domain"/>
    <property type="match status" value="1"/>
</dbReference>
<evidence type="ECO:0000256" key="1">
    <source>
        <dbReference type="SAM" id="MobiDB-lite"/>
    </source>
</evidence>
<keyword evidence="3" id="KW-1185">Reference proteome</keyword>
<organism evidence="2 3">
    <name type="scientific">Mycena metata</name>
    <dbReference type="NCBI Taxonomy" id="1033252"/>
    <lineage>
        <taxon>Eukaryota</taxon>
        <taxon>Fungi</taxon>
        <taxon>Dikarya</taxon>
        <taxon>Basidiomycota</taxon>
        <taxon>Agaricomycotina</taxon>
        <taxon>Agaricomycetes</taxon>
        <taxon>Agaricomycetidae</taxon>
        <taxon>Agaricales</taxon>
        <taxon>Marasmiineae</taxon>
        <taxon>Mycenaceae</taxon>
        <taxon>Mycena</taxon>
    </lineage>
</organism>
<feature type="compositionally biased region" description="Acidic residues" evidence="1">
    <location>
        <begin position="351"/>
        <end position="360"/>
    </location>
</feature>
<dbReference type="AlphaFoldDB" id="A0AAD7ME89"/>
<feature type="region of interest" description="Disordered" evidence="1">
    <location>
        <begin position="394"/>
        <end position="413"/>
    </location>
</feature>
<dbReference type="InterPro" id="IPR052099">
    <property type="entry name" value="Regulatory_TF_Diverse"/>
</dbReference>